<dbReference type="EMBL" id="CP032342">
    <property type="protein sequence ID" value="QCO12866.1"/>
    <property type="molecule type" value="Genomic_DNA"/>
</dbReference>
<evidence type="ECO:0000259" key="1">
    <source>
        <dbReference type="SMART" id="SM00421"/>
    </source>
</evidence>
<evidence type="ECO:0000313" key="4">
    <source>
        <dbReference type="Proteomes" id="UP000298774"/>
    </source>
</evidence>
<evidence type="ECO:0000313" key="5">
    <source>
        <dbReference type="Proteomes" id="UP001277471"/>
    </source>
</evidence>
<organism evidence="3 4">
    <name type="scientific">Azospirillum brasilense</name>
    <dbReference type="NCBI Taxonomy" id="192"/>
    <lineage>
        <taxon>Bacteria</taxon>
        <taxon>Pseudomonadati</taxon>
        <taxon>Pseudomonadota</taxon>
        <taxon>Alphaproteobacteria</taxon>
        <taxon>Rhodospirillales</taxon>
        <taxon>Azospirillaceae</taxon>
        <taxon>Azospirillum</taxon>
    </lineage>
</organism>
<dbReference type="InterPro" id="IPR000792">
    <property type="entry name" value="Tscrpt_reg_LuxR_C"/>
</dbReference>
<sequence>MTTTREICAAQKRVASLVASGLADKEIARDMGLSLGATKDRVKRLLSHAGARNRVQLTLWWLRQTGQLRETAQ</sequence>
<reference evidence="3 4" key="1">
    <citation type="submission" date="2018-09" db="EMBL/GenBank/DDBJ databases">
        <title>Whole genome based analysis of evolution and adaptive divergence in Indian and Brazilian strains of Azospirillum brasilense.</title>
        <authorList>
            <person name="Singh C."/>
            <person name="Tripathi A.K."/>
        </authorList>
    </citation>
    <scope>NUCLEOTIDE SEQUENCE [LARGE SCALE GENOMIC DNA]</scope>
    <source>
        <strain evidence="3 4">MTCC4038</strain>
        <plasmid evidence="3 4">p3</plasmid>
    </source>
</reference>
<dbReference type="InterPro" id="IPR016032">
    <property type="entry name" value="Sig_transdc_resp-reg_C-effctor"/>
</dbReference>
<evidence type="ECO:0000313" key="2">
    <source>
        <dbReference type="EMBL" id="MDX5949710.1"/>
    </source>
</evidence>
<dbReference type="GO" id="GO:0006355">
    <property type="term" value="P:regulation of DNA-templated transcription"/>
    <property type="evidence" value="ECO:0007669"/>
    <property type="project" value="InterPro"/>
</dbReference>
<feature type="domain" description="HTH luxR-type" evidence="1">
    <location>
        <begin position="4"/>
        <end position="61"/>
    </location>
</feature>
<dbReference type="EMBL" id="JAWXYC010000001">
    <property type="protein sequence ID" value="MDX5949710.1"/>
    <property type="molecule type" value="Genomic_DNA"/>
</dbReference>
<keyword evidence="3" id="KW-0238">DNA-binding</keyword>
<name>A0A4D8QWH7_AZOBR</name>
<dbReference type="Gene3D" id="1.10.10.10">
    <property type="entry name" value="Winged helix-like DNA-binding domain superfamily/Winged helix DNA-binding domain"/>
    <property type="match status" value="1"/>
</dbReference>
<proteinExistence type="predicted"/>
<dbReference type="GeneID" id="56447888"/>
<dbReference type="AlphaFoldDB" id="A0A4D8QWH7"/>
<gene>
    <name evidence="3" type="ORF">D3868_28060</name>
    <name evidence="2" type="ORF">SIM66_00610</name>
</gene>
<dbReference type="Proteomes" id="UP001277471">
    <property type="component" value="Unassembled WGS sequence"/>
</dbReference>
<dbReference type="GO" id="GO:0003677">
    <property type="term" value="F:DNA binding"/>
    <property type="evidence" value="ECO:0007669"/>
    <property type="project" value="UniProtKB-KW"/>
</dbReference>
<dbReference type="SMART" id="SM00421">
    <property type="entry name" value="HTH_LUXR"/>
    <property type="match status" value="1"/>
</dbReference>
<geneLocation type="plasmid" evidence="3 4">
    <name>p3</name>
</geneLocation>
<protein>
    <submittedName>
        <fullName evidence="3">DNA-binding response regulator</fullName>
    </submittedName>
    <submittedName>
        <fullName evidence="2">LuxR C-terminal-related transcriptional regulator</fullName>
    </submittedName>
</protein>
<evidence type="ECO:0000313" key="3">
    <source>
        <dbReference type="EMBL" id="QCO12866.1"/>
    </source>
</evidence>
<dbReference type="SUPFAM" id="SSF46894">
    <property type="entry name" value="C-terminal effector domain of the bipartite response regulators"/>
    <property type="match status" value="1"/>
</dbReference>
<keyword evidence="5" id="KW-1185">Reference proteome</keyword>
<dbReference type="RefSeq" id="WP_105217765.1">
    <property type="nucleotide sequence ID" value="NZ_CP032342.1"/>
</dbReference>
<keyword evidence="3" id="KW-0614">Plasmid</keyword>
<dbReference type="InterPro" id="IPR036388">
    <property type="entry name" value="WH-like_DNA-bd_sf"/>
</dbReference>
<accession>A0A4D8QWH7</accession>
<reference evidence="2 5" key="2">
    <citation type="submission" date="2023-11" db="EMBL/GenBank/DDBJ databases">
        <title>MicrobeMod: A computational toolkit for identifying prokaryotic methylation and restriction-modification with nanopore sequencing.</title>
        <authorList>
            <person name="Crits-Christoph A."/>
            <person name="Kang S.C."/>
            <person name="Lee H."/>
            <person name="Ostrov N."/>
        </authorList>
    </citation>
    <scope>NUCLEOTIDE SEQUENCE [LARGE SCALE GENOMIC DNA]</scope>
    <source>
        <strain evidence="2 5">ATCC 29145</strain>
    </source>
</reference>
<dbReference type="Proteomes" id="UP000298774">
    <property type="component" value="Plasmid p3"/>
</dbReference>